<dbReference type="EMBL" id="CP116221">
    <property type="protein sequence ID" value="WCO01009.1"/>
    <property type="molecule type" value="Genomic_DNA"/>
</dbReference>
<sequence length="325" mass="36661">MKKLAPLCFLLLILGCKIEKKSETITITSSEIKEMVSFLASDDLKGRHVGSEGVDKAASYIESQFKSFGTKPYFKTYRDHFKIDSLDAFNVVGFIEGTDEKLKDEIIILGAHYDHIGFGSDARKKSRKGNITETDSIANGANDNAAGTSAVIAMAKYFAEKKTNKRSIMFALFSAEELGLLGSKHLAKRLKDENLNLYTMVNFEMIGVPFKDRDYQAFLSGYDLSNMADKINEYVGSKLIGSSEVAKKYNLFKQSDNYAFYKEFNLPCQTISSCDLSNYDYYHHADDESNELDYEFMANLINNTIIAIEQMSNTETKEIVMYESE</sequence>
<dbReference type="Gene3D" id="3.40.630.10">
    <property type="entry name" value="Zn peptidases"/>
    <property type="match status" value="1"/>
</dbReference>
<dbReference type="PANTHER" id="PTHR12147:SF26">
    <property type="entry name" value="PEPTIDASE M28 DOMAIN-CONTAINING PROTEIN"/>
    <property type="match status" value="1"/>
</dbReference>
<accession>A0ABY7RVQ1</accession>
<organism evidence="2 3">
    <name type="scientific">Psychroserpens ponticola</name>
    <dbReference type="NCBI Taxonomy" id="2932268"/>
    <lineage>
        <taxon>Bacteria</taxon>
        <taxon>Pseudomonadati</taxon>
        <taxon>Bacteroidota</taxon>
        <taxon>Flavobacteriia</taxon>
        <taxon>Flavobacteriales</taxon>
        <taxon>Flavobacteriaceae</taxon>
        <taxon>Psychroserpens</taxon>
    </lineage>
</organism>
<reference evidence="2 3" key="1">
    <citation type="submission" date="2023-01" db="EMBL/GenBank/DDBJ databases">
        <title>Psychroserpens ponticola sp. nov., isolated from seawater.</title>
        <authorList>
            <person name="Kristyanto S."/>
            <person name="Jung J."/>
            <person name="Kim J.M."/>
            <person name="Jeon C.O."/>
        </authorList>
    </citation>
    <scope>NUCLEOTIDE SEQUENCE [LARGE SCALE GENOMIC DNA]</scope>
    <source>
        <strain evidence="2 3">MSW6</strain>
    </source>
</reference>
<dbReference type="SUPFAM" id="SSF53187">
    <property type="entry name" value="Zn-dependent exopeptidases"/>
    <property type="match status" value="1"/>
</dbReference>
<dbReference type="PANTHER" id="PTHR12147">
    <property type="entry name" value="METALLOPEPTIDASE M28 FAMILY MEMBER"/>
    <property type="match status" value="1"/>
</dbReference>
<evidence type="ECO:0000259" key="1">
    <source>
        <dbReference type="Pfam" id="PF04389"/>
    </source>
</evidence>
<protein>
    <submittedName>
        <fullName evidence="2">M20/M25/M40 family metallo-hydrolase</fullName>
    </submittedName>
</protein>
<name>A0ABY7RVQ1_9FLAO</name>
<dbReference type="RefSeq" id="WP_249996014.1">
    <property type="nucleotide sequence ID" value="NZ_CP116221.1"/>
</dbReference>
<dbReference type="PROSITE" id="PS51257">
    <property type="entry name" value="PROKAR_LIPOPROTEIN"/>
    <property type="match status" value="1"/>
</dbReference>
<feature type="domain" description="Peptidase M28" evidence="1">
    <location>
        <begin position="90"/>
        <end position="301"/>
    </location>
</feature>
<dbReference type="Proteomes" id="UP001202717">
    <property type="component" value="Chromosome"/>
</dbReference>
<evidence type="ECO:0000313" key="2">
    <source>
        <dbReference type="EMBL" id="WCO01009.1"/>
    </source>
</evidence>
<evidence type="ECO:0000313" key="3">
    <source>
        <dbReference type="Proteomes" id="UP001202717"/>
    </source>
</evidence>
<dbReference type="Pfam" id="PF04389">
    <property type="entry name" value="Peptidase_M28"/>
    <property type="match status" value="1"/>
</dbReference>
<proteinExistence type="predicted"/>
<gene>
    <name evidence="2" type="ORF">MUN68_013130</name>
</gene>
<dbReference type="InterPro" id="IPR007484">
    <property type="entry name" value="Peptidase_M28"/>
</dbReference>
<dbReference type="InterPro" id="IPR045175">
    <property type="entry name" value="M28_fam"/>
</dbReference>
<keyword evidence="3" id="KW-1185">Reference proteome</keyword>